<evidence type="ECO:0000256" key="3">
    <source>
        <dbReference type="ARBA" id="ARBA00022679"/>
    </source>
</evidence>
<evidence type="ECO:0000256" key="5">
    <source>
        <dbReference type="ARBA" id="ARBA00022771"/>
    </source>
</evidence>
<dbReference type="PROSITE" id="PS50134">
    <property type="entry name" value="ZF_TAZ"/>
    <property type="match status" value="1"/>
</dbReference>
<evidence type="ECO:0000256" key="8">
    <source>
        <dbReference type="ARBA" id="ARBA00023163"/>
    </source>
</evidence>
<evidence type="ECO:0000256" key="10">
    <source>
        <dbReference type="PROSITE-ProRule" id="PRU00203"/>
    </source>
</evidence>
<gene>
    <name evidence="15" type="ORF">MDA_GLEAN10001075</name>
</gene>
<dbReference type="SMART" id="SM00551">
    <property type="entry name" value="ZnF_TAZ"/>
    <property type="match status" value="1"/>
</dbReference>
<keyword evidence="8" id="KW-0804">Transcription</keyword>
<dbReference type="GO" id="GO:0045944">
    <property type="term" value="P:positive regulation of transcription by RNA polymerase II"/>
    <property type="evidence" value="ECO:0007669"/>
    <property type="project" value="TreeGrafter"/>
</dbReference>
<feature type="zinc finger region" description="TAZ-type" evidence="10">
    <location>
        <begin position="144"/>
        <end position="225"/>
    </location>
</feature>
<protein>
    <recommendedName>
        <fullName evidence="2">histone acetyltransferase</fullName>
        <ecNumber evidence="2">2.3.1.48</ecNumber>
    </recommendedName>
</protein>
<dbReference type="EC" id="2.3.1.48" evidence="2"/>
<sequence length="248" mass="28305">MNTRHVPQQSAIPSLSTTLDTPQQPNTPQTPQPPTQSQPWPEFVRVAEGANEELHEVKESGLAMLVELHNQGQDRCVLTCTECKQRVETGWHCPGCQDYDLCINCYNTKGHTHEMVKLGLGPDEEAEEGQEGGNQGEMQFRRIREARRLSILRCIQTLRHAHHCHDASCSRTNCQKMKRVLLHPMHCQRQANGGCPVCKQLITVCYYHAKSCQRNPCPVPFCLSIKQTLRERRLRLRQQRIGNRLPQG</sequence>
<evidence type="ECO:0000256" key="12">
    <source>
        <dbReference type="SAM" id="MobiDB-lite"/>
    </source>
</evidence>
<dbReference type="GO" id="GO:0003713">
    <property type="term" value="F:transcription coactivator activity"/>
    <property type="evidence" value="ECO:0007669"/>
    <property type="project" value="TreeGrafter"/>
</dbReference>
<dbReference type="GO" id="GO:0005667">
    <property type="term" value="C:transcription regulator complex"/>
    <property type="evidence" value="ECO:0007669"/>
    <property type="project" value="TreeGrafter"/>
</dbReference>
<organism evidence="15 16">
    <name type="scientific">Myotis davidii</name>
    <name type="common">David's myotis</name>
    <dbReference type="NCBI Taxonomy" id="225400"/>
    <lineage>
        <taxon>Eukaryota</taxon>
        <taxon>Metazoa</taxon>
        <taxon>Chordata</taxon>
        <taxon>Craniata</taxon>
        <taxon>Vertebrata</taxon>
        <taxon>Euteleostomi</taxon>
        <taxon>Mammalia</taxon>
        <taxon>Eutheria</taxon>
        <taxon>Laurasiatheria</taxon>
        <taxon>Chiroptera</taxon>
        <taxon>Yangochiroptera</taxon>
        <taxon>Vespertilionidae</taxon>
        <taxon>Myotis</taxon>
    </lineage>
</organism>
<dbReference type="InterPro" id="IPR013178">
    <property type="entry name" value="Histone_AcTrfase_Rtt109/CBP"/>
</dbReference>
<keyword evidence="5 11" id="KW-0863">Zinc-finger</keyword>
<comment type="subcellular location">
    <subcellularLocation>
        <location evidence="1">Nucleus</location>
    </subcellularLocation>
</comment>
<dbReference type="Gene3D" id="3.30.60.90">
    <property type="match status" value="1"/>
</dbReference>
<feature type="compositionally biased region" description="Low complexity" evidence="12">
    <location>
        <begin position="17"/>
        <end position="27"/>
    </location>
</feature>
<dbReference type="PANTHER" id="PTHR13808">
    <property type="entry name" value="CBP/P300-RELATED"/>
    <property type="match status" value="1"/>
</dbReference>
<feature type="domain" description="ZZ-type" evidence="14">
    <location>
        <begin position="75"/>
        <end position="123"/>
    </location>
</feature>
<keyword evidence="16" id="KW-1185">Reference proteome</keyword>
<dbReference type="FunFam" id="3.30.60.90:FF:000003">
    <property type="entry name" value="E1A binding protein p300"/>
    <property type="match status" value="1"/>
</dbReference>
<evidence type="ECO:0000313" key="16">
    <source>
        <dbReference type="Proteomes" id="UP000010556"/>
    </source>
</evidence>
<accession>L5MFA4</accession>
<dbReference type="Proteomes" id="UP000010556">
    <property type="component" value="Unassembled WGS sequence"/>
</dbReference>
<keyword evidence="6 10" id="KW-0862">Zinc</keyword>
<dbReference type="Pfam" id="PF02135">
    <property type="entry name" value="zf-TAZ"/>
    <property type="match status" value="1"/>
</dbReference>
<dbReference type="AlphaFoldDB" id="L5MFA4"/>
<dbReference type="GO" id="GO:0031490">
    <property type="term" value="F:chromatin DNA binding"/>
    <property type="evidence" value="ECO:0007669"/>
    <property type="project" value="TreeGrafter"/>
</dbReference>
<dbReference type="Pfam" id="PF00569">
    <property type="entry name" value="ZZ"/>
    <property type="match status" value="1"/>
</dbReference>
<reference evidence="16" key="1">
    <citation type="journal article" date="2013" name="Science">
        <title>Comparative analysis of bat genomes provides insight into the evolution of flight and immunity.</title>
        <authorList>
            <person name="Zhang G."/>
            <person name="Cowled C."/>
            <person name="Shi Z."/>
            <person name="Huang Z."/>
            <person name="Bishop-Lilly K.A."/>
            <person name="Fang X."/>
            <person name="Wynne J.W."/>
            <person name="Xiong Z."/>
            <person name="Baker M.L."/>
            <person name="Zhao W."/>
            <person name="Tachedjian M."/>
            <person name="Zhu Y."/>
            <person name="Zhou P."/>
            <person name="Jiang X."/>
            <person name="Ng J."/>
            <person name="Yang L."/>
            <person name="Wu L."/>
            <person name="Xiao J."/>
            <person name="Feng Y."/>
            <person name="Chen Y."/>
            <person name="Sun X."/>
            <person name="Zhang Y."/>
            <person name="Marsh G.A."/>
            <person name="Crameri G."/>
            <person name="Broder C.C."/>
            <person name="Frey K.G."/>
            <person name="Wang L.F."/>
            <person name="Wang J."/>
        </authorList>
    </citation>
    <scope>NUCLEOTIDE SEQUENCE [LARGE SCALE GENOMIC DNA]</scope>
</reference>
<dbReference type="GO" id="GO:0004402">
    <property type="term" value="F:histone acetyltransferase activity"/>
    <property type="evidence" value="ECO:0007669"/>
    <property type="project" value="InterPro"/>
</dbReference>
<dbReference type="PROSITE" id="PS01357">
    <property type="entry name" value="ZF_ZZ_1"/>
    <property type="match status" value="1"/>
</dbReference>
<keyword evidence="7" id="KW-0805">Transcription regulation</keyword>
<evidence type="ECO:0000259" key="13">
    <source>
        <dbReference type="PROSITE" id="PS50134"/>
    </source>
</evidence>
<dbReference type="SUPFAM" id="SSF57933">
    <property type="entry name" value="TAZ domain"/>
    <property type="match status" value="1"/>
</dbReference>
<dbReference type="InterPro" id="IPR000197">
    <property type="entry name" value="Znf_TAZ"/>
</dbReference>
<dbReference type="SUPFAM" id="SSF57850">
    <property type="entry name" value="RING/U-box"/>
    <property type="match status" value="1"/>
</dbReference>
<keyword evidence="9" id="KW-0539">Nucleus</keyword>
<feature type="domain" description="TAZ-type" evidence="13">
    <location>
        <begin position="144"/>
        <end position="225"/>
    </location>
</feature>
<dbReference type="PANTHER" id="PTHR13808:SF34">
    <property type="entry name" value="CREB-BINDING PROTEIN"/>
    <property type="match status" value="1"/>
</dbReference>
<keyword evidence="4 10" id="KW-0479">Metal-binding</keyword>
<dbReference type="InterPro" id="IPR035898">
    <property type="entry name" value="TAZ_dom_sf"/>
</dbReference>
<evidence type="ECO:0000256" key="1">
    <source>
        <dbReference type="ARBA" id="ARBA00004123"/>
    </source>
</evidence>
<dbReference type="GO" id="GO:0008270">
    <property type="term" value="F:zinc ion binding"/>
    <property type="evidence" value="ECO:0007669"/>
    <property type="project" value="UniProtKB-KW"/>
</dbReference>
<evidence type="ECO:0000256" key="9">
    <source>
        <dbReference type="ARBA" id="ARBA00023242"/>
    </source>
</evidence>
<evidence type="ECO:0000256" key="7">
    <source>
        <dbReference type="ARBA" id="ARBA00023015"/>
    </source>
</evidence>
<dbReference type="InterPro" id="IPR000433">
    <property type="entry name" value="Znf_ZZ"/>
</dbReference>
<dbReference type="EMBL" id="KB100899">
    <property type="protein sequence ID" value="ELK36992.1"/>
    <property type="molecule type" value="Genomic_DNA"/>
</dbReference>
<keyword evidence="3" id="KW-0808">Transferase</keyword>
<dbReference type="SMART" id="SM00291">
    <property type="entry name" value="ZnF_ZZ"/>
    <property type="match status" value="1"/>
</dbReference>
<evidence type="ECO:0000256" key="2">
    <source>
        <dbReference type="ARBA" id="ARBA00013184"/>
    </source>
</evidence>
<evidence type="ECO:0000256" key="4">
    <source>
        <dbReference type="ARBA" id="ARBA00022723"/>
    </source>
</evidence>
<feature type="compositionally biased region" description="Polar residues" evidence="12">
    <location>
        <begin position="1"/>
        <end position="16"/>
    </location>
</feature>
<proteinExistence type="predicted"/>
<dbReference type="Gene3D" id="1.20.1020.10">
    <property type="entry name" value="TAZ domain"/>
    <property type="match status" value="1"/>
</dbReference>
<dbReference type="InterPro" id="IPR043145">
    <property type="entry name" value="Znf_ZZ_sf"/>
</dbReference>
<evidence type="ECO:0000256" key="11">
    <source>
        <dbReference type="PROSITE-ProRule" id="PRU00228"/>
    </source>
</evidence>
<dbReference type="GO" id="GO:0005634">
    <property type="term" value="C:nucleus"/>
    <property type="evidence" value="ECO:0007669"/>
    <property type="project" value="UniProtKB-SubCell"/>
</dbReference>
<feature type="region of interest" description="Disordered" evidence="12">
    <location>
        <begin position="1"/>
        <end position="39"/>
    </location>
</feature>
<name>L5MFA4_MYODS</name>
<evidence type="ECO:0000256" key="6">
    <source>
        <dbReference type="ARBA" id="ARBA00022833"/>
    </source>
</evidence>
<evidence type="ECO:0000313" key="15">
    <source>
        <dbReference type="EMBL" id="ELK36992.1"/>
    </source>
</evidence>
<evidence type="ECO:0000259" key="14">
    <source>
        <dbReference type="PROSITE" id="PS50135"/>
    </source>
</evidence>
<dbReference type="PROSITE" id="PS50135">
    <property type="entry name" value="ZF_ZZ_2"/>
    <property type="match status" value="1"/>
</dbReference>
<dbReference type="GO" id="GO:0000123">
    <property type="term" value="C:histone acetyltransferase complex"/>
    <property type="evidence" value="ECO:0007669"/>
    <property type="project" value="TreeGrafter"/>
</dbReference>